<gene>
    <name evidence="1" type="ORF">OS493_000712</name>
</gene>
<dbReference type="PANTHER" id="PTHR23080">
    <property type="entry name" value="THAP DOMAIN PROTEIN"/>
    <property type="match status" value="1"/>
</dbReference>
<comment type="caution">
    <text evidence="1">The sequence shown here is derived from an EMBL/GenBank/DDBJ whole genome shotgun (WGS) entry which is preliminary data.</text>
</comment>
<dbReference type="AlphaFoldDB" id="A0A9X0A7P5"/>
<proteinExistence type="predicted"/>
<evidence type="ECO:0000313" key="2">
    <source>
        <dbReference type="Proteomes" id="UP001163046"/>
    </source>
</evidence>
<accession>A0A9X0A7P5</accession>
<sequence>MKNRCQELKAEVEKYISAMKTEVTIHQNEEQKGTLDIPNDSVVFGPPTLEECIEEMKKENERLLHELQESKAKERIYKFGLERFSSSSEDINFYTGFPDYGTLLEFWKYVEPSALNLTYFSYVRDNTVSINEEDQFPYLAGKQKKFPGSNVGCPRKLQPIDEFWLF</sequence>
<dbReference type="OrthoDB" id="5949761at2759"/>
<keyword evidence="2" id="KW-1185">Reference proteome</keyword>
<reference evidence="1" key="1">
    <citation type="submission" date="2023-01" db="EMBL/GenBank/DDBJ databases">
        <title>Genome assembly of the deep-sea coral Lophelia pertusa.</title>
        <authorList>
            <person name="Herrera S."/>
            <person name="Cordes E."/>
        </authorList>
    </citation>
    <scope>NUCLEOTIDE SEQUENCE</scope>
    <source>
        <strain evidence="1">USNM1676648</strain>
        <tissue evidence="1">Polyp</tissue>
    </source>
</reference>
<dbReference type="Proteomes" id="UP001163046">
    <property type="component" value="Unassembled WGS sequence"/>
</dbReference>
<evidence type="ECO:0000313" key="1">
    <source>
        <dbReference type="EMBL" id="KAJ7394877.1"/>
    </source>
</evidence>
<protein>
    <submittedName>
        <fullName evidence="1">Uncharacterized protein</fullName>
    </submittedName>
</protein>
<name>A0A9X0A7P5_9CNID</name>
<organism evidence="1 2">
    <name type="scientific">Desmophyllum pertusum</name>
    <dbReference type="NCBI Taxonomy" id="174260"/>
    <lineage>
        <taxon>Eukaryota</taxon>
        <taxon>Metazoa</taxon>
        <taxon>Cnidaria</taxon>
        <taxon>Anthozoa</taxon>
        <taxon>Hexacorallia</taxon>
        <taxon>Scleractinia</taxon>
        <taxon>Caryophylliina</taxon>
        <taxon>Caryophylliidae</taxon>
        <taxon>Desmophyllum</taxon>
    </lineage>
</organism>
<dbReference type="EMBL" id="MU825396">
    <property type="protein sequence ID" value="KAJ7394877.1"/>
    <property type="molecule type" value="Genomic_DNA"/>
</dbReference>